<evidence type="ECO:0000313" key="2">
    <source>
        <dbReference type="Proteomes" id="UP000821853"/>
    </source>
</evidence>
<proteinExistence type="predicted"/>
<sequence length="109" mass="11619">MITHIHVAEGYVERVQLAGAEASVLVRSSGLPRELESRVHCGSTHCLSGARADDERVAGSVVARGAVPVVKSMPSRRTDVFPQPAVSVTKTRNGGADGVVSRWMISQIR</sequence>
<protein>
    <submittedName>
        <fullName evidence="1">Uncharacterized protein</fullName>
    </submittedName>
</protein>
<name>A0A9J6GTF7_HAELO</name>
<comment type="caution">
    <text evidence="1">The sequence shown here is derived from an EMBL/GenBank/DDBJ whole genome shotgun (WGS) entry which is preliminary data.</text>
</comment>
<keyword evidence="2" id="KW-1185">Reference proteome</keyword>
<accession>A0A9J6GTF7</accession>
<evidence type="ECO:0000313" key="1">
    <source>
        <dbReference type="EMBL" id="KAH9378746.1"/>
    </source>
</evidence>
<dbReference type="EMBL" id="JABSTR010000009">
    <property type="protein sequence ID" value="KAH9378746.1"/>
    <property type="molecule type" value="Genomic_DNA"/>
</dbReference>
<organism evidence="1 2">
    <name type="scientific">Haemaphysalis longicornis</name>
    <name type="common">Bush tick</name>
    <dbReference type="NCBI Taxonomy" id="44386"/>
    <lineage>
        <taxon>Eukaryota</taxon>
        <taxon>Metazoa</taxon>
        <taxon>Ecdysozoa</taxon>
        <taxon>Arthropoda</taxon>
        <taxon>Chelicerata</taxon>
        <taxon>Arachnida</taxon>
        <taxon>Acari</taxon>
        <taxon>Parasitiformes</taxon>
        <taxon>Ixodida</taxon>
        <taxon>Ixodoidea</taxon>
        <taxon>Ixodidae</taxon>
        <taxon>Haemaphysalinae</taxon>
        <taxon>Haemaphysalis</taxon>
    </lineage>
</organism>
<dbReference type="Proteomes" id="UP000821853">
    <property type="component" value="Unassembled WGS sequence"/>
</dbReference>
<dbReference type="AlphaFoldDB" id="A0A9J6GTF7"/>
<gene>
    <name evidence="1" type="ORF">HPB48_007523</name>
</gene>
<dbReference type="VEuPathDB" id="VectorBase:HLOH_046874"/>
<reference evidence="1 2" key="1">
    <citation type="journal article" date="2020" name="Cell">
        <title>Large-Scale Comparative Analyses of Tick Genomes Elucidate Their Genetic Diversity and Vector Capacities.</title>
        <authorList>
            <consortium name="Tick Genome and Microbiome Consortium (TIGMIC)"/>
            <person name="Jia N."/>
            <person name="Wang J."/>
            <person name="Shi W."/>
            <person name="Du L."/>
            <person name="Sun Y."/>
            <person name="Zhan W."/>
            <person name="Jiang J.F."/>
            <person name="Wang Q."/>
            <person name="Zhang B."/>
            <person name="Ji P."/>
            <person name="Bell-Sakyi L."/>
            <person name="Cui X.M."/>
            <person name="Yuan T.T."/>
            <person name="Jiang B.G."/>
            <person name="Yang W.F."/>
            <person name="Lam T.T."/>
            <person name="Chang Q.C."/>
            <person name="Ding S.J."/>
            <person name="Wang X.J."/>
            <person name="Zhu J.G."/>
            <person name="Ruan X.D."/>
            <person name="Zhao L."/>
            <person name="Wei J.T."/>
            <person name="Ye R.Z."/>
            <person name="Que T.C."/>
            <person name="Du C.H."/>
            <person name="Zhou Y.H."/>
            <person name="Cheng J.X."/>
            <person name="Dai P.F."/>
            <person name="Guo W.B."/>
            <person name="Han X.H."/>
            <person name="Huang E.J."/>
            <person name="Li L.F."/>
            <person name="Wei W."/>
            <person name="Gao Y.C."/>
            <person name="Liu J.Z."/>
            <person name="Shao H.Z."/>
            <person name="Wang X."/>
            <person name="Wang C.C."/>
            <person name="Yang T.C."/>
            <person name="Huo Q.B."/>
            <person name="Li W."/>
            <person name="Chen H.Y."/>
            <person name="Chen S.E."/>
            <person name="Zhou L.G."/>
            <person name="Ni X.B."/>
            <person name="Tian J.H."/>
            <person name="Sheng Y."/>
            <person name="Liu T."/>
            <person name="Pan Y.S."/>
            <person name="Xia L.Y."/>
            <person name="Li J."/>
            <person name="Zhao F."/>
            <person name="Cao W.C."/>
        </authorList>
    </citation>
    <scope>NUCLEOTIDE SEQUENCE [LARGE SCALE GENOMIC DNA]</scope>
    <source>
        <strain evidence="1">HaeL-2018</strain>
    </source>
</reference>